<dbReference type="InterPro" id="IPR029068">
    <property type="entry name" value="Glyas_Bleomycin-R_OHBP_Dase"/>
</dbReference>
<dbReference type="GO" id="GO:0046872">
    <property type="term" value="F:metal ion binding"/>
    <property type="evidence" value="ECO:0007669"/>
    <property type="project" value="UniProtKB-KW"/>
</dbReference>
<protein>
    <submittedName>
        <fullName evidence="3">Catechol 2,3-dioxygenase</fullName>
    </submittedName>
</protein>
<organism evidence="3 4">
    <name type="scientific">Leucobacter luti</name>
    <dbReference type="NCBI Taxonomy" id="340320"/>
    <lineage>
        <taxon>Bacteria</taxon>
        <taxon>Bacillati</taxon>
        <taxon>Actinomycetota</taxon>
        <taxon>Actinomycetes</taxon>
        <taxon>Micrococcales</taxon>
        <taxon>Microbacteriaceae</taxon>
        <taxon>Leucobacter</taxon>
    </lineage>
</organism>
<keyword evidence="3" id="KW-0223">Dioxygenase</keyword>
<evidence type="ECO:0000256" key="1">
    <source>
        <dbReference type="ARBA" id="ARBA00022723"/>
    </source>
</evidence>
<proteinExistence type="predicted"/>
<dbReference type="PROSITE" id="PS51819">
    <property type="entry name" value="VOC"/>
    <property type="match status" value="2"/>
</dbReference>
<dbReference type="Proteomes" id="UP000295601">
    <property type="component" value="Unassembled WGS sequence"/>
</dbReference>
<keyword evidence="3" id="KW-0560">Oxidoreductase</keyword>
<dbReference type="GO" id="GO:0051213">
    <property type="term" value="F:dioxygenase activity"/>
    <property type="evidence" value="ECO:0007669"/>
    <property type="project" value="UniProtKB-KW"/>
</dbReference>
<dbReference type="PANTHER" id="PTHR43279:SF1">
    <property type="entry name" value="CATECHOL-2,3-DIOXYGENASE"/>
    <property type="match status" value="1"/>
</dbReference>
<evidence type="ECO:0000259" key="2">
    <source>
        <dbReference type="PROSITE" id="PS51819"/>
    </source>
</evidence>
<dbReference type="InterPro" id="IPR037523">
    <property type="entry name" value="VOC_core"/>
</dbReference>
<dbReference type="Pfam" id="PF00903">
    <property type="entry name" value="Glyoxalase"/>
    <property type="match status" value="2"/>
</dbReference>
<keyword evidence="1" id="KW-0479">Metal-binding</keyword>
<sequence length="293" mass="31138">MQTTLDLLPDATEMGPVTLAVADLDRMLGFYHGALGLTVLAQERGTAVLGRDGVAVLILDQDGTLSHAPATAAGLYHTAFLFETAAELASAVNSVARSGTAQYQGASDHLVSEAFYFADPEHNGVELYVDRPRASWSTTLGGEIEMGTLALDPNRFLQDHLTESGARAVADTPARVGHVHLKVGSVATAREFYVDTLGFAVTASYGSQALFVAAGGYHHHVGMNTWESQGAGERSPALGLGEVTIELPDADALGALDERLAHRSVAREFDGQELTVFDPWRNRIRIRTAPIAG</sequence>
<evidence type="ECO:0000313" key="4">
    <source>
        <dbReference type="Proteomes" id="UP000295601"/>
    </source>
</evidence>
<gene>
    <name evidence="3" type="ORF">EDF62_0200</name>
</gene>
<dbReference type="PROSITE" id="PS00934">
    <property type="entry name" value="GLYOXALASE_I_1"/>
    <property type="match status" value="1"/>
</dbReference>
<dbReference type="RefSeq" id="WP_133615470.1">
    <property type="nucleotide sequence ID" value="NZ_SNYA01000001.1"/>
</dbReference>
<dbReference type="InterPro" id="IPR004360">
    <property type="entry name" value="Glyas_Fos-R_dOase_dom"/>
</dbReference>
<dbReference type="InterPro" id="IPR018146">
    <property type="entry name" value="Glyoxalase_1_CS"/>
</dbReference>
<dbReference type="AlphaFoldDB" id="A0A4R6S726"/>
<dbReference type="EMBL" id="SNYA01000001">
    <property type="protein sequence ID" value="TDP95511.1"/>
    <property type="molecule type" value="Genomic_DNA"/>
</dbReference>
<reference evidence="3 4" key="1">
    <citation type="submission" date="2019-03" db="EMBL/GenBank/DDBJ databases">
        <title>Genomic analyses of the natural microbiome of Caenorhabditis elegans.</title>
        <authorList>
            <person name="Samuel B."/>
        </authorList>
    </citation>
    <scope>NUCLEOTIDE SEQUENCE [LARGE SCALE GENOMIC DNA]</scope>
    <source>
        <strain evidence="3 4">JUb18</strain>
    </source>
</reference>
<dbReference type="OrthoDB" id="9792626at2"/>
<dbReference type="PANTHER" id="PTHR43279">
    <property type="entry name" value="CATECHOL-2,3-DIOXYGENASE"/>
    <property type="match status" value="1"/>
</dbReference>
<evidence type="ECO:0000313" key="3">
    <source>
        <dbReference type="EMBL" id="TDP95511.1"/>
    </source>
</evidence>
<dbReference type="SUPFAM" id="SSF54593">
    <property type="entry name" value="Glyoxalase/Bleomycin resistance protein/Dihydroxybiphenyl dioxygenase"/>
    <property type="match status" value="2"/>
</dbReference>
<comment type="caution">
    <text evidence="3">The sequence shown here is derived from an EMBL/GenBank/DDBJ whole genome shotgun (WGS) entry which is preliminary data.</text>
</comment>
<dbReference type="GO" id="GO:0004462">
    <property type="term" value="F:lactoylglutathione lyase activity"/>
    <property type="evidence" value="ECO:0007669"/>
    <property type="project" value="InterPro"/>
</dbReference>
<keyword evidence="4" id="KW-1185">Reference proteome</keyword>
<name>A0A4R6S726_9MICO</name>
<dbReference type="Gene3D" id="3.10.180.10">
    <property type="entry name" value="2,3-Dihydroxybiphenyl 1,2-Dioxygenase, domain 1"/>
    <property type="match status" value="2"/>
</dbReference>
<feature type="domain" description="VOC" evidence="2">
    <location>
        <begin position="13"/>
        <end position="130"/>
    </location>
</feature>
<feature type="domain" description="VOC" evidence="2">
    <location>
        <begin position="175"/>
        <end position="293"/>
    </location>
</feature>
<accession>A0A4R6S726</accession>